<evidence type="ECO:0000313" key="3">
    <source>
        <dbReference type="Proteomes" id="UP000297834"/>
    </source>
</evidence>
<dbReference type="SUPFAM" id="SSF53756">
    <property type="entry name" value="UDP-Glycosyltransferase/glycogen phosphorylase"/>
    <property type="match status" value="1"/>
</dbReference>
<dbReference type="PANTHER" id="PTHR46401">
    <property type="entry name" value="GLYCOSYLTRANSFERASE WBBK-RELATED"/>
    <property type="match status" value="1"/>
</dbReference>
<dbReference type="InterPro" id="IPR001296">
    <property type="entry name" value="Glyco_trans_1"/>
</dbReference>
<dbReference type="CDD" id="cd03809">
    <property type="entry name" value="GT4_MtfB-like"/>
    <property type="match status" value="1"/>
</dbReference>
<gene>
    <name evidence="2" type="ORF">E2B99_03540</name>
</gene>
<dbReference type="Pfam" id="PF00534">
    <property type="entry name" value="Glycos_transf_1"/>
    <property type="match status" value="1"/>
</dbReference>
<dbReference type="Proteomes" id="UP000297834">
    <property type="component" value="Unassembled WGS sequence"/>
</dbReference>
<evidence type="ECO:0000259" key="1">
    <source>
        <dbReference type="Pfam" id="PF00534"/>
    </source>
</evidence>
<name>A0A4Y7XEH0_9GAMM</name>
<dbReference type="GO" id="GO:0016757">
    <property type="term" value="F:glycosyltransferase activity"/>
    <property type="evidence" value="ECO:0007669"/>
    <property type="project" value="InterPro"/>
</dbReference>
<dbReference type="EMBL" id="SNTY01000012">
    <property type="protein sequence ID" value="TEU30125.1"/>
    <property type="molecule type" value="Genomic_DNA"/>
</dbReference>
<feature type="domain" description="Glycosyl transferase family 1" evidence="1">
    <location>
        <begin position="205"/>
        <end position="335"/>
    </location>
</feature>
<proteinExistence type="predicted"/>
<keyword evidence="2" id="KW-0808">Transferase</keyword>
<accession>A0A4Y7XEH0</accession>
<dbReference type="PANTHER" id="PTHR46401:SF9">
    <property type="entry name" value="MANNOSYLTRANSFERASE A"/>
    <property type="match status" value="1"/>
</dbReference>
<protein>
    <submittedName>
        <fullName evidence="2">Glycosyltransferase family 1 protein</fullName>
    </submittedName>
</protein>
<comment type="caution">
    <text evidence="2">The sequence shown here is derived from an EMBL/GenBank/DDBJ whole genome shotgun (WGS) entry which is preliminary data.</text>
</comment>
<evidence type="ECO:0000313" key="2">
    <source>
        <dbReference type="EMBL" id="TEU30125.1"/>
    </source>
</evidence>
<organism evidence="2 3">
    <name type="scientific">Alkanindiges illinoisensis</name>
    <dbReference type="NCBI Taxonomy" id="197183"/>
    <lineage>
        <taxon>Bacteria</taxon>
        <taxon>Pseudomonadati</taxon>
        <taxon>Pseudomonadota</taxon>
        <taxon>Gammaproteobacteria</taxon>
        <taxon>Moraxellales</taxon>
        <taxon>Moraxellaceae</taxon>
        <taxon>Alkanindiges</taxon>
    </lineage>
</organism>
<dbReference type="RefSeq" id="WP_134243605.1">
    <property type="nucleotide sequence ID" value="NZ_SNTY01000012.1"/>
</dbReference>
<dbReference type="Gene3D" id="3.40.50.2000">
    <property type="entry name" value="Glycogen Phosphorylase B"/>
    <property type="match status" value="1"/>
</dbReference>
<sequence>MSDVIQGRVAIDATRQYRRVFNQKMATGIDKVDLAYIRQYQTSANAVLRLKKRWFVLNANDSAILFGKILQNRSLSRIELLRFCANTCLSSKRRYPTVLINTSHSGLEQADYSIQAKRLFKRVAYFLHDIIPLEYPEYCKAGETLKHEARVKTIVQSGHLVITNSQDTLDKFKYFSQQQFKAASLPTGTVALLGTELHLPVPQRNKSEILIVPGNFPYFVILGTIEPRKNHLLLLQVWRRLAEQLKENCPKLYIIGKRGWDIEQVIDILERAPYAKQHILEISNACDMQVNLLLQDARALLFPSFAEGFGLPLVQALQLSTPVIASDLPVFKELANTIPDYADPIDVMQWMHLIINYSSDNSTLRTAQLERLANFQAFSWKEHFNIVTPQLNHLFVS</sequence>
<reference evidence="2 3" key="1">
    <citation type="submission" date="2019-03" db="EMBL/GenBank/DDBJ databases">
        <title>Alkanindiges illinoisensis: a potential pathogenic isolated from ascites of a gastric cancer patient with abdominal metastasis.</title>
        <authorList>
            <person name="Hu X."/>
            <person name="Yang B."/>
            <person name="Yan X."/>
            <person name="Lin L."/>
            <person name="Zhao H."/>
            <person name="Zhou F."/>
            <person name="Su B."/>
            <person name="Chen J."/>
            <person name="Rui Y."/>
            <person name="Wang Q."/>
            <person name="Zheng L."/>
        </authorList>
    </citation>
    <scope>NUCLEOTIDE SEQUENCE [LARGE SCALE GENOMIC DNA]</scope>
    <source>
        <strain evidence="2 3">NFYY 23406</strain>
    </source>
</reference>
<keyword evidence="3" id="KW-1185">Reference proteome</keyword>
<dbReference type="AlphaFoldDB" id="A0A4Y7XEH0"/>
<dbReference type="OrthoDB" id="9801609at2"/>